<evidence type="ECO:0000256" key="1">
    <source>
        <dbReference type="SAM" id="MobiDB-lite"/>
    </source>
</evidence>
<gene>
    <name evidence="2" type="ORF">MICPUCDRAFT_68026</name>
</gene>
<name>C1MT24_MICPC</name>
<protein>
    <submittedName>
        <fullName evidence="2">Predicted protein</fullName>
    </submittedName>
</protein>
<organism evidence="3">
    <name type="scientific">Micromonas pusilla (strain CCMP1545)</name>
    <name type="common">Picoplanktonic green alga</name>
    <dbReference type="NCBI Taxonomy" id="564608"/>
    <lineage>
        <taxon>Eukaryota</taxon>
        <taxon>Viridiplantae</taxon>
        <taxon>Chlorophyta</taxon>
        <taxon>Mamiellophyceae</taxon>
        <taxon>Mamiellales</taxon>
        <taxon>Mamiellaceae</taxon>
        <taxon>Micromonas</taxon>
    </lineage>
</organism>
<reference evidence="2 3" key="1">
    <citation type="journal article" date="2009" name="Science">
        <title>Green evolution and dynamic adaptations revealed by genomes of the marine picoeukaryotes Micromonas.</title>
        <authorList>
            <person name="Worden A.Z."/>
            <person name="Lee J.H."/>
            <person name="Mock T."/>
            <person name="Rouze P."/>
            <person name="Simmons M.P."/>
            <person name="Aerts A.L."/>
            <person name="Allen A.E."/>
            <person name="Cuvelier M.L."/>
            <person name="Derelle E."/>
            <person name="Everett M.V."/>
            <person name="Foulon E."/>
            <person name="Grimwood J."/>
            <person name="Gundlach H."/>
            <person name="Henrissat B."/>
            <person name="Napoli C."/>
            <person name="McDonald S.M."/>
            <person name="Parker M.S."/>
            <person name="Rombauts S."/>
            <person name="Salamov A."/>
            <person name="Von Dassow P."/>
            <person name="Badger J.H."/>
            <person name="Coutinho P.M."/>
            <person name="Demir E."/>
            <person name="Dubchak I."/>
            <person name="Gentemann C."/>
            <person name="Eikrem W."/>
            <person name="Gready J.E."/>
            <person name="John U."/>
            <person name="Lanier W."/>
            <person name="Lindquist E.A."/>
            <person name="Lucas S."/>
            <person name="Mayer K.F."/>
            <person name="Moreau H."/>
            <person name="Not F."/>
            <person name="Otillar R."/>
            <person name="Panaud O."/>
            <person name="Pangilinan J."/>
            <person name="Paulsen I."/>
            <person name="Piegu B."/>
            <person name="Poliakov A."/>
            <person name="Robbens S."/>
            <person name="Schmutz J."/>
            <person name="Toulza E."/>
            <person name="Wyss T."/>
            <person name="Zelensky A."/>
            <person name="Zhou K."/>
            <person name="Armbrust E.V."/>
            <person name="Bhattacharya D."/>
            <person name="Goodenough U.W."/>
            <person name="Van de Peer Y."/>
            <person name="Grigoriev I.V."/>
        </authorList>
    </citation>
    <scope>NUCLEOTIDE SEQUENCE [LARGE SCALE GENOMIC DNA]</scope>
    <source>
        <strain evidence="2 3">CCMP1545</strain>
    </source>
</reference>
<dbReference type="AlphaFoldDB" id="C1MT24"/>
<dbReference type="GeneID" id="9684224"/>
<feature type="region of interest" description="Disordered" evidence="1">
    <location>
        <begin position="1"/>
        <end position="20"/>
    </location>
</feature>
<dbReference type="RefSeq" id="XP_003058419.1">
    <property type="nucleotide sequence ID" value="XM_003058373.1"/>
</dbReference>
<sequence length="256" mass="29508">MMRSSPRRRPSPQRRWRRRRFSDRRSRSRWVVLPPGFHPWIGDADDDDDEQRIHCRVVKCTCGLIYDQDSPGCRCVPRCCPRPVPVLEYFTEAVKTAVGEKFFKKQKFKEKMRCGPNGGALCDCPLFSVEEIQRWNDDFYARRDGVNQFWKLIVYVRHAAALCERLWREVQDRRGAGAAVDDDDAGTLRLLALGRSRIRGADARLHRVAEYRAGVQVDDDDKKTRPALEKNLREEKVKLAAVRVHFEDPPGGAAAA</sequence>
<evidence type="ECO:0000313" key="3">
    <source>
        <dbReference type="Proteomes" id="UP000001876"/>
    </source>
</evidence>
<proteinExistence type="predicted"/>
<dbReference type="EMBL" id="GG663739">
    <property type="protein sequence ID" value="EEH56874.1"/>
    <property type="molecule type" value="Genomic_DNA"/>
</dbReference>
<accession>C1MT24</accession>
<evidence type="ECO:0000313" key="2">
    <source>
        <dbReference type="EMBL" id="EEH56874.1"/>
    </source>
</evidence>
<keyword evidence="3" id="KW-1185">Reference proteome</keyword>
<dbReference type="Proteomes" id="UP000001876">
    <property type="component" value="Unassembled WGS sequence"/>
</dbReference>
<dbReference type="KEGG" id="mpp:MICPUCDRAFT_68026"/>